<feature type="compositionally biased region" description="Acidic residues" evidence="7">
    <location>
        <begin position="284"/>
        <end position="295"/>
    </location>
</feature>
<keyword evidence="10" id="KW-1185">Reference proteome</keyword>
<dbReference type="EMBL" id="ML996135">
    <property type="protein sequence ID" value="KAF2735447.1"/>
    <property type="molecule type" value="Genomic_DNA"/>
</dbReference>
<reference evidence="9" key="1">
    <citation type="journal article" date="2020" name="Stud. Mycol.">
        <title>101 Dothideomycetes genomes: a test case for predicting lifestyles and emergence of pathogens.</title>
        <authorList>
            <person name="Haridas S."/>
            <person name="Albert R."/>
            <person name="Binder M."/>
            <person name="Bloem J."/>
            <person name="Labutti K."/>
            <person name="Salamov A."/>
            <person name="Andreopoulos B."/>
            <person name="Baker S."/>
            <person name="Barry K."/>
            <person name="Bills G."/>
            <person name="Bluhm B."/>
            <person name="Cannon C."/>
            <person name="Castanera R."/>
            <person name="Culley D."/>
            <person name="Daum C."/>
            <person name="Ezra D."/>
            <person name="Gonzalez J."/>
            <person name="Henrissat B."/>
            <person name="Kuo A."/>
            <person name="Liang C."/>
            <person name="Lipzen A."/>
            <person name="Lutzoni F."/>
            <person name="Magnuson J."/>
            <person name="Mondo S."/>
            <person name="Nolan M."/>
            <person name="Ohm R."/>
            <person name="Pangilinan J."/>
            <person name="Park H.-J."/>
            <person name="Ramirez L."/>
            <person name="Alfaro M."/>
            <person name="Sun H."/>
            <person name="Tritt A."/>
            <person name="Yoshinaga Y."/>
            <person name="Zwiers L.-H."/>
            <person name="Turgeon B."/>
            <person name="Goodwin S."/>
            <person name="Spatafora J."/>
            <person name="Crous P."/>
            <person name="Grigoriev I."/>
        </authorList>
    </citation>
    <scope>NUCLEOTIDE SEQUENCE</scope>
    <source>
        <strain evidence="9">CBS 125425</strain>
    </source>
</reference>
<dbReference type="PANTHER" id="PTHR45803:SF5">
    <property type="entry name" value="SOX100B"/>
    <property type="match status" value="1"/>
</dbReference>
<comment type="subcellular location">
    <subcellularLocation>
        <location evidence="1">Nucleus</location>
    </subcellularLocation>
</comment>
<dbReference type="GO" id="GO:0005634">
    <property type="term" value="C:nucleus"/>
    <property type="evidence" value="ECO:0007669"/>
    <property type="project" value="UniProtKB-SubCell"/>
</dbReference>
<feature type="DNA-binding region" description="HMG box" evidence="6">
    <location>
        <begin position="197"/>
        <end position="265"/>
    </location>
</feature>
<dbReference type="InterPro" id="IPR036910">
    <property type="entry name" value="HMG_box_dom_sf"/>
</dbReference>
<evidence type="ECO:0000256" key="2">
    <source>
        <dbReference type="ARBA" id="ARBA00023015"/>
    </source>
</evidence>
<keyword evidence="2" id="KW-0805">Transcription regulation</keyword>
<proteinExistence type="predicted"/>
<evidence type="ECO:0000256" key="4">
    <source>
        <dbReference type="ARBA" id="ARBA00023163"/>
    </source>
</evidence>
<evidence type="ECO:0000256" key="5">
    <source>
        <dbReference type="ARBA" id="ARBA00023242"/>
    </source>
</evidence>
<name>A0A9P4V0L8_9PLEO</name>
<dbReference type="InterPro" id="IPR009071">
    <property type="entry name" value="HMG_box_dom"/>
</dbReference>
<dbReference type="CDD" id="cd01389">
    <property type="entry name" value="HMG-box_ROX1-like"/>
    <property type="match status" value="1"/>
</dbReference>
<evidence type="ECO:0000256" key="7">
    <source>
        <dbReference type="SAM" id="MobiDB-lite"/>
    </source>
</evidence>
<evidence type="ECO:0000256" key="6">
    <source>
        <dbReference type="PROSITE-ProRule" id="PRU00267"/>
    </source>
</evidence>
<feature type="region of interest" description="Disordered" evidence="7">
    <location>
        <begin position="260"/>
        <end position="325"/>
    </location>
</feature>
<feature type="region of interest" description="Disordered" evidence="7">
    <location>
        <begin position="1"/>
        <end position="23"/>
    </location>
</feature>
<evidence type="ECO:0000313" key="10">
    <source>
        <dbReference type="Proteomes" id="UP000799444"/>
    </source>
</evidence>
<dbReference type="Pfam" id="PF00505">
    <property type="entry name" value="HMG_box"/>
    <property type="match status" value="1"/>
</dbReference>
<dbReference type="PANTHER" id="PTHR45803">
    <property type="entry name" value="SOX100B"/>
    <property type="match status" value="1"/>
</dbReference>
<dbReference type="GO" id="GO:0000981">
    <property type="term" value="F:DNA-binding transcription factor activity, RNA polymerase II-specific"/>
    <property type="evidence" value="ECO:0007669"/>
    <property type="project" value="TreeGrafter"/>
</dbReference>
<keyword evidence="5 6" id="KW-0539">Nucleus</keyword>
<feature type="compositionally biased region" description="Basic residues" evidence="7">
    <location>
        <begin position="135"/>
        <end position="145"/>
    </location>
</feature>
<dbReference type="PROSITE" id="PS50118">
    <property type="entry name" value="HMG_BOX_2"/>
    <property type="match status" value="1"/>
</dbReference>
<dbReference type="Proteomes" id="UP000799444">
    <property type="component" value="Unassembled WGS sequence"/>
</dbReference>
<dbReference type="AlphaFoldDB" id="A0A9P4V0L8"/>
<dbReference type="SUPFAM" id="SSF47095">
    <property type="entry name" value="HMG-box"/>
    <property type="match status" value="1"/>
</dbReference>
<feature type="domain" description="HMG box" evidence="8">
    <location>
        <begin position="197"/>
        <end position="265"/>
    </location>
</feature>
<gene>
    <name evidence="9" type="ORF">EJ04DRAFT_408863</name>
</gene>
<organism evidence="9 10">
    <name type="scientific">Polyplosphaeria fusca</name>
    <dbReference type="NCBI Taxonomy" id="682080"/>
    <lineage>
        <taxon>Eukaryota</taxon>
        <taxon>Fungi</taxon>
        <taxon>Dikarya</taxon>
        <taxon>Ascomycota</taxon>
        <taxon>Pezizomycotina</taxon>
        <taxon>Dothideomycetes</taxon>
        <taxon>Pleosporomycetidae</taxon>
        <taxon>Pleosporales</taxon>
        <taxon>Tetraplosphaeriaceae</taxon>
        <taxon>Polyplosphaeria</taxon>
    </lineage>
</organism>
<feature type="region of interest" description="Disordered" evidence="7">
    <location>
        <begin position="36"/>
        <end position="59"/>
    </location>
</feature>
<sequence>MKSEALVQRHPPTPPNANVDPQHGLHYIAQFNYEDSQRHGSVYDSPGPQSFQATHIESHPSPSFGLGIRYDGYGESPVYYQQEGHYNGLPNNQAIYPGSPPTPRSATDNDESSRRTRSGRTIAPSSSPVTDKPRPKATPKKKSKAGKSEKPKTPKLTAPLSVLTNHMSSIPVRNMEEWVNRPVEVRRKEVEARNGYVTRPMNSFMLYRSAYAERTKQWCLQNNHQIVSSVSGESWPMEPAEIRDLYNEYAKIERINHQNAHPTYKFSPSKPQAINNKKRKGEFSDDEPSDLDDGEWAPGHGRSRPRQIRRPERTVSYPTGNMTTDLFERQFGPNFNGLNKSAWEMTNDGRPLPMPMGQADLYNQYYQQPVHSSMATPPVIMDDFRLMRRVDTPANLQFSPGHGLLGLPGGNAADMMHHMDPSNAGTPLGDDGQVDPLLLSYDGGQQHHMNPALTQHPEFRNGHLSMIERELDQDSVNSLLPPHDEFHAEAWQSDPNMPQMEQGSEFDKWM</sequence>
<dbReference type="GO" id="GO:0000978">
    <property type="term" value="F:RNA polymerase II cis-regulatory region sequence-specific DNA binding"/>
    <property type="evidence" value="ECO:0007669"/>
    <property type="project" value="TreeGrafter"/>
</dbReference>
<evidence type="ECO:0000259" key="8">
    <source>
        <dbReference type="PROSITE" id="PS50118"/>
    </source>
</evidence>
<feature type="region of interest" description="Disordered" evidence="7">
    <location>
        <begin position="81"/>
        <end position="160"/>
    </location>
</feature>
<keyword evidence="3 6" id="KW-0238">DNA-binding</keyword>
<evidence type="ECO:0000256" key="3">
    <source>
        <dbReference type="ARBA" id="ARBA00023125"/>
    </source>
</evidence>
<keyword evidence="4" id="KW-0804">Transcription</keyword>
<protein>
    <recommendedName>
        <fullName evidence="8">HMG box domain-containing protein</fullName>
    </recommendedName>
</protein>
<accession>A0A9P4V0L8</accession>
<comment type="caution">
    <text evidence="9">The sequence shown here is derived from an EMBL/GenBank/DDBJ whole genome shotgun (WGS) entry which is preliminary data.</text>
</comment>
<dbReference type="OrthoDB" id="2307332at2759"/>
<dbReference type="Gene3D" id="1.10.30.10">
    <property type="entry name" value="High mobility group box domain"/>
    <property type="match status" value="1"/>
</dbReference>
<evidence type="ECO:0000256" key="1">
    <source>
        <dbReference type="ARBA" id="ARBA00004123"/>
    </source>
</evidence>
<evidence type="ECO:0000313" key="9">
    <source>
        <dbReference type="EMBL" id="KAF2735447.1"/>
    </source>
</evidence>
<feature type="non-terminal residue" evidence="9">
    <location>
        <position position="510"/>
    </location>
</feature>
<dbReference type="InterPro" id="IPR050917">
    <property type="entry name" value="SOX_TF"/>
</dbReference>